<keyword evidence="2 4" id="KW-0547">Nucleotide-binding</keyword>
<dbReference type="PANTHER" id="PTHR47989">
    <property type="entry name" value="OS01G0750732 PROTEIN"/>
    <property type="match status" value="1"/>
</dbReference>
<dbReference type="InterPro" id="IPR011009">
    <property type="entry name" value="Kinase-like_dom_sf"/>
</dbReference>
<keyword evidence="1" id="KW-0418">Kinase</keyword>
<evidence type="ECO:0000313" key="7">
    <source>
        <dbReference type="Proteomes" id="UP000250235"/>
    </source>
</evidence>
<keyword evidence="1" id="KW-0723">Serine/threonine-protein kinase</keyword>
<name>A0A2Z7DC24_9LAMI</name>
<dbReference type="Pfam" id="PF07714">
    <property type="entry name" value="PK_Tyr_Ser-Thr"/>
    <property type="match status" value="1"/>
</dbReference>
<dbReference type="GO" id="GO:0004674">
    <property type="term" value="F:protein serine/threonine kinase activity"/>
    <property type="evidence" value="ECO:0007669"/>
    <property type="project" value="UniProtKB-KW"/>
</dbReference>
<evidence type="ECO:0000259" key="5">
    <source>
        <dbReference type="PROSITE" id="PS50011"/>
    </source>
</evidence>
<dbReference type="Gene3D" id="3.30.200.20">
    <property type="entry name" value="Phosphorylase Kinase, domain 1"/>
    <property type="match status" value="1"/>
</dbReference>
<dbReference type="GO" id="GO:0005524">
    <property type="term" value="F:ATP binding"/>
    <property type="evidence" value="ECO:0007669"/>
    <property type="project" value="UniProtKB-UniRule"/>
</dbReference>
<dbReference type="InterPro" id="IPR000719">
    <property type="entry name" value="Prot_kinase_dom"/>
</dbReference>
<evidence type="ECO:0000256" key="3">
    <source>
        <dbReference type="ARBA" id="ARBA00022840"/>
    </source>
</evidence>
<dbReference type="InterPro" id="IPR017441">
    <property type="entry name" value="Protein_kinase_ATP_BS"/>
</dbReference>
<proteinExistence type="predicted"/>
<keyword evidence="3 4" id="KW-0067">ATP-binding</keyword>
<organism evidence="6 7">
    <name type="scientific">Dorcoceras hygrometricum</name>
    <dbReference type="NCBI Taxonomy" id="472368"/>
    <lineage>
        <taxon>Eukaryota</taxon>
        <taxon>Viridiplantae</taxon>
        <taxon>Streptophyta</taxon>
        <taxon>Embryophyta</taxon>
        <taxon>Tracheophyta</taxon>
        <taxon>Spermatophyta</taxon>
        <taxon>Magnoliopsida</taxon>
        <taxon>eudicotyledons</taxon>
        <taxon>Gunneridae</taxon>
        <taxon>Pentapetalae</taxon>
        <taxon>asterids</taxon>
        <taxon>lamiids</taxon>
        <taxon>Lamiales</taxon>
        <taxon>Gesneriaceae</taxon>
        <taxon>Didymocarpoideae</taxon>
        <taxon>Trichosporeae</taxon>
        <taxon>Loxocarpinae</taxon>
        <taxon>Dorcoceras</taxon>
    </lineage>
</organism>
<evidence type="ECO:0000256" key="1">
    <source>
        <dbReference type="ARBA" id="ARBA00022527"/>
    </source>
</evidence>
<dbReference type="AlphaFoldDB" id="A0A2Z7DC24"/>
<dbReference type="Gene3D" id="1.10.510.10">
    <property type="entry name" value="Transferase(Phosphotransferase) domain 1"/>
    <property type="match status" value="1"/>
</dbReference>
<dbReference type="PROSITE" id="PS00107">
    <property type="entry name" value="PROTEIN_KINASE_ATP"/>
    <property type="match status" value="1"/>
</dbReference>
<dbReference type="PANTHER" id="PTHR47989:SF1">
    <property type="entry name" value="PROTEIN KINASE DOMAIN-CONTAINING PROTEIN"/>
    <property type="match status" value="1"/>
</dbReference>
<gene>
    <name evidence="6" type="ORF">F511_22750</name>
</gene>
<dbReference type="CDD" id="cd14066">
    <property type="entry name" value="STKc_IRAK"/>
    <property type="match status" value="1"/>
</dbReference>
<accession>A0A2Z7DC24</accession>
<dbReference type="FunFam" id="1.10.510.10:FF:000095">
    <property type="entry name" value="protein STRUBBELIG-RECEPTOR FAMILY 8"/>
    <property type="match status" value="1"/>
</dbReference>
<dbReference type="EMBL" id="KQ987345">
    <property type="protein sequence ID" value="KZV57301.1"/>
    <property type="molecule type" value="Genomic_DNA"/>
</dbReference>
<evidence type="ECO:0000256" key="2">
    <source>
        <dbReference type="ARBA" id="ARBA00022741"/>
    </source>
</evidence>
<dbReference type="PROSITE" id="PS50011">
    <property type="entry name" value="PROTEIN_KINASE_DOM"/>
    <property type="match status" value="1"/>
</dbReference>
<reference evidence="6 7" key="1">
    <citation type="journal article" date="2015" name="Proc. Natl. Acad. Sci. U.S.A.">
        <title>The resurrection genome of Boea hygrometrica: A blueprint for survival of dehydration.</title>
        <authorList>
            <person name="Xiao L."/>
            <person name="Yang G."/>
            <person name="Zhang L."/>
            <person name="Yang X."/>
            <person name="Zhao S."/>
            <person name="Ji Z."/>
            <person name="Zhou Q."/>
            <person name="Hu M."/>
            <person name="Wang Y."/>
            <person name="Chen M."/>
            <person name="Xu Y."/>
            <person name="Jin H."/>
            <person name="Xiao X."/>
            <person name="Hu G."/>
            <person name="Bao F."/>
            <person name="Hu Y."/>
            <person name="Wan P."/>
            <person name="Li L."/>
            <person name="Deng X."/>
            <person name="Kuang T."/>
            <person name="Xiang C."/>
            <person name="Zhu J.K."/>
            <person name="Oliver M.J."/>
            <person name="He Y."/>
        </authorList>
    </citation>
    <scope>NUCLEOTIDE SEQUENCE [LARGE SCALE GENOMIC DNA]</scope>
    <source>
        <strain evidence="7">cv. XS01</strain>
    </source>
</reference>
<evidence type="ECO:0000256" key="4">
    <source>
        <dbReference type="PROSITE-ProRule" id="PRU10141"/>
    </source>
</evidence>
<feature type="domain" description="Protein kinase" evidence="5">
    <location>
        <begin position="40"/>
        <end position="323"/>
    </location>
</feature>
<dbReference type="Proteomes" id="UP000250235">
    <property type="component" value="Unassembled WGS sequence"/>
</dbReference>
<sequence length="349" mass="38933">MALCSMFCCVKSSNRKNQRIKESTWRIFSLRELQVATNNFNYDNKLGEGGFGSVYWGQLWDASQIAVKRLKSGSGKAETEFYVEVEILGRVRHKNLLSLRGYSSQGQERIVVSDYMTNLSLLSHLHGQHSAEFLLDWNRRMDLAIGAAEGIAYLHHFATPRIIHGNIKASNVLLDEDFKAKVSEFGFIKLVPEGAISAKGARGYLAPEYASSGKASAASDVYSFGVLLLELATGKRPLVKSSSTCALTIIDWAVPLARERKFSELVDPDLDGKYLEEEWRRVLFVGLICAHSQIEKRPTMLEVVELLKGDKEKVAALENDEMFKSIPGTEEASKYVVSEKVAKQESVNV</sequence>
<protein>
    <recommendedName>
        <fullName evidence="5">Protein kinase domain-containing protein</fullName>
    </recommendedName>
</protein>
<dbReference type="OrthoDB" id="4062651at2759"/>
<keyword evidence="7" id="KW-1185">Reference proteome</keyword>
<feature type="binding site" evidence="4">
    <location>
        <position position="68"/>
    </location>
    <ligand>
        <name>ATP</name>
        <dbReference type="ChEBI" id="CHEBI:30616"/>
    </ligand>
</feature>
<dbReference type="InterPro" id="IPR001245">
    <property type="entry name" value="Ser-Thr/Tyr_kinase_cat_dom"/>
</dbReference>
<dbReference type="FunFam" id="3.30.200.20:FF:000305">
    <property type="entry name" value="PTI1-like tyrosine-protein kinase At3g15890"/>
    <property type="match status" value="1"/>
</dbReference>
<evidence type="ECO:0000313" key="6">
    <source>
        <dbReference type="EMBL" id="KZV57301.1"/>
    </source>
</evidence>
<keyword evidence="1" id="KW-0808">Transferase</keyword>
<dbReference type="SUPFAM" id="SSF56112">
    <property type="entry name" value="Protein kinase-like (PK-like)"/>
    <property type="match status" value="1"/>
</dbReference>